<dbReference type="EMBL" id="JACEIK010000415">
    <property type="protein sequence ID" value="MCD7456661.1"/>
    <property type="molecule type" value="Genomic_DNA"/>
</dbReference>
<protein>
    <submittedName>
        <fullName evidence="1">Uncharacterized protein</fullName>
    </submittedName>
</protein>
<gene>
    <name evidence="1" type="ORF">HAX54_032645</name>
</gene>
<evidence type="ECO:0000313" key="2">
    <source>
        <dbReference type="Proteomes" id="UP000823775"/>
    </source>
</evidence>
<evidence type="ECO:0000313" key="1">
    <source>
        <dbReference type="EMBL" id="MCD7456661.1"/>
    </source>
</evidence>
<feature type="non-terminal residue" evidence="1">
    <location>
        <position position="1"/>
    </location>
</feature>
<proteinExistence type="predicted"/>
<name>A0ABS8SCQ8_DATST</name>
<dbReference type="Proteomes" id="UP000823775">
    <property type="component" value="Unassembled WGS sequence"/>
</dbReference>
<sequence length="108" mass="12385">DVAGVPQHHQIICRDRVAPFLDALPYFCPNLVVELYGGILCFLSRNSRFHETHRKGTEFVVRVATKGDQLQWVAQTIAIGQLLWATIGGEIPRQDLRFEAKLWLYMMC</sequence>
<keyword evidence="2" id="KW-1185">Reference proteome</keyword>
<organism evidence="1 2">
    <name type="scientific">Datura stramonium</name>
    <name type="common">Jimsonweed</name>
    <name type="synonym">Common thornapple</name>
    <dbReference type="NCBI Taxonomy" id="4076"/>
    <lineage>
        <taxon>Eukaryota</taxon>
        <taxon>Viridiplantae</taxon>
        <taxon>Streptophyta</taxon>
        <taxon>Embryophyta</taxon>
        <taxon>Tracheophyta</taxon>
        <taxon>Spermatophyta</taxon>
        <taxon>Magnoliopsida</taxon>
        <taxon>eudicotyledons</taxon>
        <taxon>Gunneridae</taxon>
        <taxon>Pentapetalae</taxon>
        <taxon>asterids</taxon>
        <taxon>lamiids</taxon>
        <taxon>Solanales</taxon>
        <taxon>Solanaceae</taxon>
        <taxon>Solanoideae</taxon>
        <taxon>Datureae</taxon>
        <taxon>Datura</taxon>
    </lineage>
</organism>
<accession>A0ABS8SCQ8</accession>
<reference evidence="1 2" key="1">
    <citation type="journal article" date="2021" name="BMC Genomics">
        <title>Datura genome reveals duplications of psychoactive alkaloid biosynthetic genes and high mutation rate following tissue culture.</title>
        <authorList>
            <person name="Rajewski A."/>
            <person name="Carter-House D."/>
            <person name="Stajich J."/>
            <person name="Litt A."/>
        </authorList>
    </citation>
    <scope>NUCLEOTIDE SEQUENCE [LARGE SCALE GENOMIC DNA]</scope>
    <source>
        <strain evidence="1">AR-01</strain>
    </source>
</reference>
<comment type="caution">
    <text evidence="1">The sequence shown here is derived from an EMBL/GenBank/DDBJ whole genome shotgun (WGS) entry which is preliminary data.</text>
</comment>